<dbReference type="SMART" id="SM00903">
    <property type="entry name" value="Flavin_Reduct"/>
    <property type="match status" value="1"/>
</dbReference>
<dbReference type="Proteomes" id="UP000006512">
    <property type="component" value="Unassembled WGS sequence"/>
</dbReference>
<dbReference type="InterPro" id="IPR012349">
    <property type="entry name" value="Split_barrel_FMN-bd"/>
</dbReference>
<reference evidence="4" key="1">
    <citation type="submission" date="2011-03" db="EMBL/GenBank/DDBJ databases">
        <title>Draft genome sequence of Brevundimonas diminuta.</title>
        <authorList>
            <person name="Brown P.J.B."/>
            <person name="Buechlein A."/>
            <person name="Hemmerich C."/>
            <person name="Brun Y.V."/>
        </authorList>
    </citation>
    <scope>NUCLEOTIDE SEQUENCE [LARGE SCALE GENOMIC DNA]</scope>
    <source>
        <strain evidence="4">C19</strain>
    </source>
</reference>
<dbReference type="SUPFAM" id="SSF50475">
    <property type="entry name" value="FMN-binding split barrel"/>
    <property type="match status" value="1"/>
</dbReference>
<accession>F4QQY6</accession>
<evidence type="ECO:0000313" key="3">
    <source>
        <dbReference type="EMBL" id="EGF90623.1"/>
    </source>
</evidence>
<evidence type="ECO:0000256" key="1">
    <source>
        <dbReference type="ARBA" id="ARBA00023002"/>
    </source>
</evidence>
<feature type="domain" description="Flavin reductase like" evidence="2">
    <location>
        <begin position="1"/>
        <end position="137"/>
    </location>
</feature>
<dbReference type="STRING" id="715226.ABI_36540"/>
<dbReference type="GO" id="GO:0006208">
    <property type="term" value="P:pyrimidine nucleobase catabolic process"/>
    <property type="evidence" value="ECO:0007669"/>
    <property type="project" value="TreeGrafter"/>
</dbReference>
<sequence>MTTPNPDMASGHVLGMTANSFSSVSLDPPLIQWCIDVKAHRYQIYADATVFGVNILSAGQEDLSRRFAKQNAHIVPDDMLMSEKHPLRMNHVVGFLACDVFDTRIVGDHLVIVGQVTSFDMDEAREGLTFFRGKYGQIGIVS</sequence>
<protein>
    <submittedName>
        <fullName evidence="3">Flavin reductase like domain protein</fullName>
    </submittedName>
</protein>
<gene>
    <name evidence="3" type="ORF">ABI_36540</name>
</gene>
<organism evidence="3 4">
    <name type="scientific">Asticcacaulis biprosthecium C19</name>
    <dbReference type="NCBI Taxonomy" id="715226"/>
    <lineage>
        <taxon>Bacteria</taxon>
        <taxon>Pseudomonadati</taxon>
        <taxon>Pseudomonadota</taxon>
        <taxon>Alphaproteobacteria</taxon>
        <taxon>Caulobacterales</taxon>
        <taxon>Caulobacteraceae</taxon>
        <taxon>Asticcacaulis</taxon>
    </lineage>
</organism>
<dbReference type="InterPro" id="IPR002563">
    <property type="entry name" value="Flavin_Rdtase-like_dom"/>
</dbReference>
<keyword evidence="1" id="KW-0560">Oxidoreductase</keyword>
<dbReference type="EMBL" id="GL883079">
    <property type="protein sequence ID" value="EGF90623.1"/>
    <property type="molecule type" value="Genomic_DNA"/>
</dbReference>
<keyword evidence="4" id="KW-1185">Reference proteome</keyword>
<proteinExistence type="predicted"/>
<dbReference type="Pfam" id="PF01613">
    <property type="entry name" value="Flavin_Reduct"/>
    <property type="match status" value="1"/>
</dbReference>
<dbReference type="InterPro" id="IPR050268">
    <property type="entry name" value="NADH-dep_flavin_reductase"/>
</dbReference>
<dbReference type="eggNOG" id="COG1853">
    <property type="taxonomic scope" value="Bacteria"/>
</dbReference>
<dbReference type="PANTHER" id="PTHR30466:SF1">
    <property type="entry name" value="FMN REDUCTASE (NADH) RUTF"/>
    <property type="match status" value="1"/>
</dbReference>
<dbReference type="HOGENOM" id="CLU_059021_1_4_5"/>
<name>F4QQY6_9CAUL</name>
<dbReference type="GO" id="GO:0010181">
    <property type="term" value="F:FMN binding"/>
    <property type="evidence" value="ECO:0007669"/>
    <property type="project" value="InterPro"/>
</dbReference>
<dbReference type="Gene3D" id="2.30.110.10">
    <property type="entry name" value="Electron Transport, Fmn-binding Protein, Chain A"/>
    <property type="match status" value="1"/>
</dbReference>
<evidence type="ECO:0000313" key="4">
    <source>
        <dbReference type="Proteomes" id="UP000006512"/>
    </source>
</evidence>
<dbReference type="AlphaFoldDB" id="F4QQY6"/>
<dbReference type="GO" id="GO:0042602">
    <property type="term" value="F:riboflavin reductase (NADPH) activity"/>
    <property type="evidence" value="ECO:0007669"/>
    <property type="project" value="TreeGrafter"/>
</dbReference>
<evidence type="ECO:0000259" key="2">
    <source>
        <dbReference type="SMART" id="SM00903"/>
    </source>
</evidence>
<dbReference type="PANTHER" id="PTHR30466">
    <property type="entry name" value="FLAVIN REDUCTASE"/>
    <property type="match status" value="1"/>
</dbReference>